<evidence type="ECO:0000259" key="3">
    <source>
        <dbReference type="Pfam" id="PF00732"/>
    </source>
</evidence>
<organism evidence="5 6">
    <name type="scientific">Lasiosphaeria miniovina</name>
    <dbReference type="NCBI Taxonomy" id="1954250"/>
    <lineage>
        <taxon>Eukaryota</taxon>
        <taxon>Fungi</taxon>
        <taxon>Dikarya</taxon>
        <taxon>Ascomycota</taxon>
        <taxon>Pezizomycotina</taxon>
        <taxon>Sordariomycetes</taxon>
        <taxon>Sordariomycetidae</taxon>
        <taxon>Sordariales</taxon>
        <taxon>Lasiosphaeriaceae</taxon>
        <taxon>Lasiosphaeria</taxon>
    </lineage>
</organism>
<dbReference type="GO" id="GO:0016614">
    <property type="term" value="F:oxidoreductase activity, acting on CH-OH group of donors"/>
    <property type="evidence" value="ECO:0007669"/>
    <property type="project" value="InterPro"/>
</dbReference>
<dbReference type="InterPro" id="IPR012132">
    <property type="entry name" value="GMC_OxRdtase"/>
</dbReference>
<keyword evidence="2" id="KW-0732">Signal</keyword>
<dbReference type="InterPro" id="IPR000172">
    <property type="entry name" value="GMC_OxRdtase_N"/>
</dbReference>
<dbReference type="InterPro" id="IPR036188">
    <property type="entry name" value="FAD/NAD-bd_sf"/>
</dbReference>
<evidence type="ECO:0000259" key="4">
    <source>
        <dbReference type="Pfam" id="PF05199"/>
    </source>
</evidence>
<evidence type="ECO:0000313" key="6">
    <source>
        <dbReference type="Proteomes" id="UP001172101"/>
    </source>
</evidence>
<dbReference type="InterPro" id="IPR007867">
    <property type="entry name" value="GMC_OxRtase_C"/>
</dbReference>
<feature type="signal peptide" evidence="2">
    <location>
        <begin position="1"/>
        <end position="23"/>
    </location>
</feature>
<feature type="domain" description="Glucose-methanol-choline oxidoreductase N-terminal" evidence="3">
    <location>
        <begin position="37"/>
        <end position="106"/>
    </location>
</feature>
<protein>
    <recommendedName>
        <fullName evidence="7">Glucose-methanol-choline oxidoreductase N-terminal domain-containing protein</fullName>
    </recommendedName>
</protein>
<comment type="caution">
    <text evidence="5">The sequence shown here is derived from an EMBL/GenBank/DDBJ whole genome shotgun (WGS) entry which is preliminary data.</text>
</comment>
<reference evidence="5" key="1">
    <citation type="submission" date="2023-06" db="EMBL/GenBank/DDBJ databases">
        <title>Genome-scale phylogeny and comparative genomics of the fungal order Sordariales.</title>
        <authorList>
            <consortium name="Lawrence Berkeley National Laboratory"/>
            <person name="Hensen N."/>
            <person name="Bonometti L."/>
            <person name="Westerberg I."/>
            <person name="Brannstrom I.O."/>
            <person name="Guillou S."/>
            <person name="Cros-Aarteil S."/>
            <person name="Calhoun S."/>
            <person name="Haridas S."/>
            <person name="Kuo A."/>
            <person name="Mondo S."/>
            <person name="Pangilinan J."/>
            <person name="Riley R."/>
            <person name="LaButti K."/>
            <person name="Andreopoulos B."/>
            <person name="Lipzen A."/>
            <person name="Chen C."/>
            <person name="Yanf M."/>
            <person name="Daum C."/>
            <person name="Ng V."/>
            <person name="Clum A."/>
            <person name="Steindorff A."/>
            <person name="Ohm R."/>
            <person name="Martin F."/>
            <person name="Silar P."/>
            <person name="Natvig D."/>
            <person name="Lalanne C."/>
            <person name="Gautier V."/>
            <person name="Ament-velasquez S.L."/>
            <person name="Kruys A."/>
            <person name="Hutchinson M.I."/>
            <person name="Powell A.J."/>
            <person name="Barry K."/>
            <person name="Miller A.N."/>
            <person name="Grigoriev I.V."/>
            <person name="Debuchy R."/>
            <person name="Gladieux P."/>
            <person name="Thoren M.H."/>
            <person name="Johannesson H."/>
        </authorList>
    </citation>
    <scope>NUCLEOTIDE SEQUENCE</scope>
    <source>
        <strain evidence="5">SMH2392-1A</strain>
    </source>
</reference>
<evidence type="ECO:0000313" key="5">
    <source>
        <dbReference type="EMBL" id="KAK0732997.1"/>
    </source>
</evidence>
<evidence type="ECO:0008006" key="7">
    <source>
        <dbReference type="Google" id="ProtNLM"/>
    </source>
</evidence>
<dbReference type="GO" id="GO:0050660">
    <property type="term" value="F:flavin adenine dinucleotide binding"/>
    <property type="evidence" value="ECO:0007669"/>
    <property type="project" value="InterPro"/>
</dbReference>
<dbReference type="GO" id="GO:0044550">
    <property type="term" value="P:secondary metabolite biosynthetic process"/>
    <property type="evidence" value="ECO:0007669"/>
    <property type="project" value="TreeGrafter"/>
</dbReference>
<dbReference type="PANTHER" id="PTHR11552:SF115">
    <property type="entry name" value="DEHYDROGENASE XPTC-RELATED"/>
    <property type="match status" value="1"/>
</dbReference>
<dbReference type="PANTHER" id="PTHR11552">
    <property type="entry name" value="GLUCOSE-METHANOL-CHOLINE GMC OXIDOREDUCTASE"/>
    <property type="match status" value="1"/>
</dbReference>
<dbReference type="Gene3D" id="3.50.50.60">
    <property type="entry name" value="FAD/NAD(P)-binding domain"/>
    <property type="match status" value="3"/>
</dbReference>
<feature type="chain" id="PRO_5041406425" description="Glucose-methanol-choline oxidoreductase N-terminal domain-containing protein" evidence="2">
    <location>
        <begin position="24"/>
        <end position="352"/>
    </location>
</feature>
<dbReference type="Pfam" id="PF00732">
    <property type="entry name" value="GMC_oxred_N"/>
    <property type="match status" value="1"/>
</dbReference>
<dbReference type="SUPFAM" id="SSF51905">
    <property type="entry name" value="FAD/NAD(P)-binding domain"/>
    <property type="match status" value="1"/>
</dbReference>
<accession>A0AA40EC93</accession>
<dbReference type="RefSeq" id="XP_060301874.1">
    <property type="nucleotide sequence ID" value="XM_060439053.1"/>
</dbReference>
<keyword evidence="6" id="KW-1185">Reference proteome</keyword>
<dbReference type="Pfam" id="PF05199">
    <property type="entry name" value="GMC_oxred_C"/>
    <property type="match status" value="1"/>
</dbReference>
<feature type="domain" description="Glucose-methanol-choline oxidoreductase C-terminal" evidence="4">
    <location>
        <begin position="284"/>
        <end position="339"/>
    </location>
</feature>
<evidence type="ECO:0000256" key="2">
    <source>
        <dbReference type="SAM" id="SignalP"/>
    </source>
</evidence>
<name>A0AA40EC93_9PEZI</name>
<dbReference type="Proteomes" id="UP001172101">
    <property type="component" value="Unassembled WGS sequence"/>
</dbReference>
<comment type="similarity">
    <text evidence="1">Belongs to the GMC oxidoreductase family.</text>
</comment>
<gene>
    <name evidence="5" type="ORF">B0T26DRAFT_669454</name>
</gene>
<sequence>MKATFNAVLSLPLACYLSGFVRADSDSHNGPVDANTYDYIVVGGGVSGLVVAGCLTEDRRPVMGGGSVVNGMGYIRGGKIDYDAWEELGNTGWGWQGLLPCFSKSTTFTPPYLEAIRQWNITFDPSVHGHGPLHTHIPSFHLVSWCRLAAMLAAGQGRTGLPQLLQVSGIGSRDVLREAAIPVKRDTPAVGANLQDHATTMMSFDLANPSLLNPSAIFTNATYNATVWAEYLANKTGPIAAAGATTVILFSRPQLSTAADAAAVVRRLLAQTALTTNQLLLWPSLGHLSGTCAMMPGNLGGCVGPDLKVYGVDGLSVVDASMMPLTVSGALQATVYAVAEKVADLIKARSGH</sequence>
<dbReference type="EMBL" id="JAUIRO010000001">
    <property type="protein sequence ID" value="KAK0732997.1"/>
    <property type="molecule type" value="Genomic_DNA"/>
</dbReference>
<dbReference type="AlphaFoldDB" id="A0AA40EC93"/>
<dbReference type="GeneID" id="85322323"/>
<evidence type="ECO:0000256" key="1">
    <source>
        <dbReference type="ARBA" id="ARBA00010790"/>
    </source>
</evidence>
<dbReference type="SUPFAM" id="SSF54373">
    <property type="entry name" value="FAD-linked reductases, C-terminal domain"/>
    <property type="match status" value="1"/>
</dbReference>
<proteinExistence type="inferred from homology"/>